<dbReference type="AlphaFoldDB" id="A0A124IDT0"/>
<protein>
    <recommendedName>
        <fullName evidence="1">DUF2326 domain-containing protein</fullName>
    </recommendedName>
</protein>
<dbReference type="Proteomes" id="UP000053260">
    <property type="component" value="Unassembled WGS sequence"/>
</dbReference>
<accession>A0A124IDT0</accession>
<dbReference type="EMBL" id="LMXB01000095">
    <property type="protein sequence ID" value="KUO16112.1"/>
    <property type="molecule type" value="Genomic_DNA"/>
</dbReference>
<sequence length="96" mass="10824">MWFDLTVAVIARRHGRGPDFLVHDSHLFDGVDDRQIAAALTLAAEVAEDEDMQYIVILNSDDLSKAVQRGFSVEDRIIEPRLTDESEEGGLFGFRF</sequence>
<proteinExistence type="predicted"/>
<organism evidence="2 3">
    <name type="scientific">Streptomyces dysideae</name>
    <dbReference type="NCBI Taxonomy" id="909626"/>
    <lineage>
        <taxon>Bacteria</taxon>
        <taxon>Bacillati</taxon>
        <taxon>Actinomycetota</taxon>
        <taxon>Actinomycetes</taxon>
        <taxon>Kitasatosporales</taxon>
        <taxon>Streptomycetaceae</taxon>
        <taxon>Streptomyces</taxon>
    </lineage>
</organism>
<evidence type="ECO:0000313" key="3">
    <source>
        <dbReference type="Proteomes" id="UP000053260"/>
    </source>
</evidence>
<dbReference type="RefSeq" id="WP_067031004.1">
    <property type="nucleotide sequence ID" value="NZ_KQ949108.1"/>
</dbReference>
<gene>
    <name evidence="2" type="ORF">AQJ91_37540</name>
</gene>
<feature type="domain" description="DUF2326" evidence="1">
    <location>
        <begin position="2"/>
        <end position="96"/>
    </location>
</feature>
<comment type="caution">
    <text evidence="2">The sequence shown here is derived from an EMBL/GenBank/DDBJ whole genome shotgun (WGS) entry which is preliminary data.</text>
</comment>
<reference evidence="2 3" key="1">
    <citation type="submission" date="2015-10" db="EMBL/GenBank/DDBJ databases">
        <title>Draft genome sequence of Streptomyces sp. RV15, isolated from a marine sponge.</title>
        <authorList>
            <person name="Ruckert C."/>
            <person name="Abdelmohsen U.R."/>
            <person name="Winkler A."/>
            <person name="Hentschel U."/>
            <person name="Kalinowski J."/>
            <person name="Kampfer P."/>
            <person name="Glaeser S."/>
        </authorList>
    </citation>
    <scope>NUCLEOTIDE SEQUENCE [LARGE SCALE GENOMIC DNA]</scope>
    <source>
        <strain evidence="2 3">RV15</strain>
    </source>
</reference>
<keyword evidence="3" id="KW-1185">Reference proteome</keyword>
<evidence type="ECO:0000259" key="1">
    <source>
        <dbReference type="Pfam" id="PF10088"/>
    </source>
</evidence>
<dbReference type="Pfam" id="PF10088">
    <property type="entry name" value="DUF2326"/>
    <property type="match status" value="1"/>
</dbReference>
<dbReference type="STRING" id="909626.AQJ91_37540"/>
<dbReference type="InterPro" id="IPR018760">
    <property type="entry name" value="DUF2326"/>
</dbReference>
<name>A0A124IDT0_9ACTN</name>
<evidence type="ECO:0000313" key="2">
    <source>
        <dbReference type="EMBL" id="KUO16112.1"/>
    </source>
</evidence>